<sequence>MRNIIFCFLFLSLFACSEPSYNAKDKSTQIDSFIKLASNAPNDQKEYFFDLYVAYLQPYEDINGEIITEDLKKLHGMKFDEVMNELWQHYDKVDYYSQHDK</sequence>
<gene>
    <name evidence="2" type="ORF">LZG35_18890</name>
</gene>
<proteinExistence type="predicted"/>
<evidence type="ECO:0000313" key="2">
    <source>
        <dbReference type="EMBL" id="MCE7510708.1"/>
    </source>
</evidence>
<dbReference type="RefSeq" id="WP_233926126.1">
    <property type="nucleotide sequence ID" value="NZ_JAJVKT010000028.1"/>
</dbReference>
<dbReference type="PROSITE" id="PS51257">
    <property type="entry name" value="PROKAR_LIPOPROTEIN"/>
    <property type="match status" value="1"/>
</dbReference>
<dbReference type="AlphaFoldDB" id="A0A9Q3W7S6"/>
<comment type="caution">
    <text evidence="2">The sequence shown here is derived from an EMBL/GenBank/DDBJ whole genome shotgun (WGS) entry which is preliminary data.</text>
</comment>
<protein>
    <submittedName>
        <fullName evidence="2">Uncharacterized protein</fullName>
    </submittedName>
</protein>
<organism evidence="2 3">
    <name type="scientific">Alloalcanivorax xenomutans</name>
    <dbReference type="NCBI Taxonomy" id="1094342"/>
    <lineage>
        <taxon>Bacteria</taxon>
        <taxon>Pseudomonadati</taxon>
        <taxon>Pseudomonadota</taxon>
        <taxon>Gammaproteobacteria</taxon>
        <taxon>Oceanospirillales</taxon>
        <taxon>Alcanivoracaceae</taxon>
        <taxon>Alloalcanivorax</taxon>
    </lineage>
</organism>
<feature type="signal peptide" evidence="1">
    <location>
        <begin position="1"/>
        <end position="23"/>
    </location>
</feature>
<name>A0A9Q3W7S6_9GAMM</name>
<dbReference type="EMBL" id="JAJVKT010000028">
    <property type="protein sequence ID" value="MCE7510708.1"/>
    <property type="molecule type" value="Genomic_DNA"/>
</dbReference>
<reference evidence="2" key="1">
    <citation type="submission" date="2022-01" db="EMBL/GenBank/DDBJ databases">
        <authorList>
            <person name="Karlyshev A.V."/>
            <person name="Jaspars M."/>
        </authorList>
    </citation>
    <scope>NUCLEOTIDE SEQUENCE</scope>
    <source>
        <strain evidence="2">AGSA3-2</strain>
    </source>
</reference>
<accession>A0A9Q3W7S6</accession>
<feature type="chain" id="PRO_5040123519" evidence="1">
    <location>
        <begin position="24"/>
        <end position="101"/>
    </location>
</feature>
<evidence type="ECO:0000256" key="1">
    <source>
        <dbReference type="SAM" id="SignalP"/>
    </source>
</evidence>
<dbReference type="Proteomes" id="UP001107961">
    <property type="component" value="Unassembled WGS sequence"/>
</dbReference>
<keyword evidence="1" id="KW-0732">Signal</keyword>
<evidence type="ECO:0000313" key="3">
    <source>
        <dbReference type="Proteomes" id="UP001107961"/>
    </source>
</evidence>
<keyword evidence="3" id="KW-1185">Reference proteome</keyword>